<dbReference type="EMBL" id="LT603713">
    <property type="protein sequence ID" value="SCA95924.1"/>
    <property type="molecule type" value="Genomic_DNA"/>
</dbReference>
<reference evidence="1" key="1">
    <citation type="submission" date="2016-07" db="EMBL/GenBank/DDBJ databases">
        <authorList>
            <person name="Informatics P."/>
        </authorList>
    </citation>
    <scope>NUCLEOTIDE SEQUENCE</scope>
    <source>
        <strain evidence="1">KSB1_10F</strain>
    </source>
</reference>
<reference evidence="1" key="2">
    <citation type="submission" date="2016-08" db="EMBL/GenBank/DDBJ databases">
        <title>Klebsiella loci capsule.</title>
        <authorList>
            <person name="Holt K.E."/>
            <person name="Thomson N.R."/>
        </authorList>
    </citation>
    <scope>NUCLEOTIDE SEQUENCE</scope>
    <source>
        <strain evidence="1">KSB1_10F</strain>
    </source>
</reference>
<dbReference type="GO" id="GO:0016740">
    <property type="term" value="F:transferase activity"/>
    <property type="evidence" value="ECO:0007669"/>
    <property type="project" value="UniProtKB-KW"/>
</dbReference>
<proteinExistence type="predicted"/>
<dbReference type="InterPro" id="IPR029044">
    <property type="entry name" value="Nucleotide-diphossugar_trans"/>
</dbReference>
<protein>
    <submittedName>
        <fullName evidence="1">Glycosyl transferase</fullName>
    </submittedName>
</protein>
<evidence type="ECO:0000313" key="1">
    <source>
        <dbReference type="EMBL" id="SCA95924.1"/>
    </source>
</evidence>
<keyword evidence="1" id="KW-0808">Transferase</keyword>
<accession>A0A1C3SZ57</accession>
<dbReference type="SUPFAM" id="SSF53448">
    <property type="entry name" value="Nucleotide-diphospho-sugar transferases"/>
    <property type="match status" value="1"/>
</dbReference>
<sequence>MTPHAHILIVLYNKKIEESESVDSLLNSEVSSVDLHIHNNGPCQVELSEDLLLLFRSKNIKVSLCNCIDNKPLSLLYNDFICSISDYNKIVILDDDTTITKSFALQIMSGNCDVTLPRIISRGDNKEYYPLKNGELLINYGVLDAINNIWSIGSGIIVSKKTVDVFAEHKIRLFDEHYALYGVDISFFRNLWILEKRGVKFRVCVDSILVHSLSRVETVQSEFRVRERLIDIAITARRYPSTRKLLSFCKQIVKHILKGHFKISIIAISCFLSGIHPRISAWKVRQERSIS</sequence>
<name>A0A1C3SZ57_KLEPN</name>
<organism evidence="1">
    <name type="scientific">Klebsiella pneumoniae</name>
    <dbReference type="NCBI Taxonomy" id="573"/>
    <lineage>
        <taxon>Bacteria</taxon>
        <taxon>Pseudomonadati</taxon>
        <taxon>Pseudomonadota</taxon>
        <taxon>Gammaproteobacteria</taxon>
        <taxon>Enterobacterales</taxon>
        <taxon>Enterobacteriaceae</taxon>
        <taxon>Klebsiella/Raoultella group</taxon>
        <taxon>Klebsiella</taxon>
        <taxon>Klebsiella pneumoniae complex</taxon>
    </lineage>
</organism>
<gene>
    <name evidence="1" type="primary">wcuS</name>
    <name evidence="1" type="synonym">KL137_00011</name>
</gene>
<dbReference type="AlphaFoldDB" id="A0A1C3SZ57"/>